<dbReference type="AlphaFoldDB" id="A0A3B0UM86"/>
<name>A0A3B0UM86_9ZZZZ</name>
<reference evidence="1" key="1">
    <citation type="submission" date="2018-06" db="EMBL/GenBank/DDBJ databases">
        <authorList>
            <person name="Zhirakovskaya E."/>
        </authorList>
    </citation>
    <scope>NUCLEOTIDE SEQUENCE</scope>
</reference>
<sequence>MIKKGVSRKKLDEILKKIKHTKKLHAHRHLGKVKWGEDALEYQKKLRDEWD</sequence>
<protein>
    <submittedName>
        <fullName evidence="1">Uncharacterized protein</fullName>
    </submittedName>
</protein>
<organism evidence="1">
    <name type="scientific">hydrothermal vent metagenome</name>
    <dbReference type="NCBI Taxonomy" id="652676"/>
    <lineage>
        <taxon>unclassified sequences</taxon>
        <taxon>metagenomes</taxon>
        <taxon>ecological metagenomes</taxon>
    </lineage>
</organism>
<accession>A0A3B0UM86</accession>
<dbReference type="EMBL" id="UOET01000353">
    <property type="protein sequence ID" value="VAW29343.1"/>
    <property type="molecule type" value="Genomic_DNA"/>
</dbReference>
<proteinExistence type="predicted"/>
<evidence type="ECO:0000313" key="1">
    <source>
        <dbReference type="EMBL" id="VAW29343.1"/>
    </source>
</evidence>
<gene>
    <name evidence="1" type="ORF">MNBD_BACTEROID07-1757</name>
</gene>